<accession>A0A2I2GBR4</accession>
<gene>
    <name evidence="1" type="ORF">P170DRAFT_435515</name>
</gene>
<proteinExistence type="predicted"/>
<comment type="caution">
    <text evidence="1">The sequence shown here is derived from an EMBL/GenBank/DDBJ whole genome shotgun (WGS) entry which is preliminary data.</text>
</comment>
<dbReference type="VEuPathDB" id="FungiDB:P170DRAFT_435515"/>
<reference evidence="1 2" key="1">
    <citation type="submission" date="2016-12" db="EMBL/GenBank/DDBJ databases">
        <title>The genomes of Aspergillus section Nigri reveals drivers in fungal speciation.</title>
        <authorList>
            <consortium name="DOE Joint Genome Institute"/>
            <person name="Vesth T.C."/>
            <person name="Nybo J."/>
            <person name="Theobald S."/>
            <person name="Brandl J."/>
            <person name="Frisvad J.C."/>
            <person name="Nielsen K.F."/>
            <person name="Lyhne E.K."/>
            <person name="Kogle M.E."/>
            <person name="Kuo A."/>
            <person name="Riley R."/>
            <person name="Clum A."/>
            <person name="Nolan M."/>
            <person name="Lipzen A."/>
            <person name="Salamov A."/>
            <person name="Henrissat B."/>
            <person name="Wiebenga A."/>
            <person name="De Vries R.P."/>
            <person name="Grigoriev I.V."/>
            <person name="Mortensen U.H."/>
            <person name="Andersen M.R."/>
            <person name="Baker S.E."/>
        </authorList>
    </citation>
    <scope>NUCLEOTIDE SEQUENCE [LARGE SCALE GENOMIC DNA]</scope>
    <source>
        <strain evidence="1 2">IBT 23096</strain>
    </source>
</reference>
<sequence>MSCRLHFLHLDGRDRDSSACLPGCVSVFVSFASVQTRVSGGIPKPPVTGPPSLFHVEGVRDEGLVVKGLDRSREGWLQMGCVRPGQMSVFPVSSL</sequence>
<dbReference type="GeneID" id="36556652"/>
<evidence type="ECO:0000313" key="1">
    <source>
        <dbReference type="EMBL" id="PLB50313.1"/>
    </source>
</evidence>
<dbReference type="RefSeq" id="XP_024705615.1">
    <property type="nucleotide sequence ID" value="XM_024848953.1"/>
</dbReference>
<organism evidence="1 2">
    <name type="scientific">Aspergillus steynii IBT 23096</name>
    <dbReference type="NCBI Taxonomy" id="1392250"/>
    <lineage>
        <taxon>Eukaryota</taxon>
        <taxon>Fungi</taxon>
        <taxon>Dikarya</taxon>
        <taxon>Ascomycota</taxon>
        <taxon>Pezizomycotina</taxon>
        <taxon>Eurotiomycetes</taxon>
        <taxon>Eurotiomycetidae</taxon>
        <taxon>Eurotiales</taxon>
        <taxon>Aspergillaceae</taxon>
        <taxon>Aspergillus</taxon>
        <taxon>Aspergillus subgen. Circumdati</taxon>
    </lineage>
</organism>
<name>A0A2I2GBR4_9EURO</name>
<protein>
    <submittedName>
        <fullName evidence="1">Uncharacterized protein</fullName>
    </submittedName>
</protein>
<evidence type="ECO:0000313" key="2">
    <source>
        <dbReference type="Proteomes" id="UP000234275"/>
    </source>
</evidence>
<dbReference type="AlphaFoldDB" id="A0A2I2GBR4"/>
<keyword evidence="2" id="KW-1185">Reference proteome</keyword>
<dbReference type="EMBL" id="MSFO01000003">
    <property type="protein sequence ID" value="PLB50313.1"/>
    <property type="molecule type" value="Genomic_DNA"/>
</dbReference>
<dbReference type="Proteomes" id="UP000234275">
    <property type="component" value="Unassembled WGS sequence"/>
</dbReference>